<name>A0ACB9Z7T2_9PEZI</name>
<organism evidence="1 2">
    <name type="scientific">Hypoxylon rubiginosum</name>
    <dbReference type="NCBI Taxonomy" id="110542"/>
    <lineage>
        <taxon>Eukaryota</taxon>
        <taxon>Fungi</taxon>
        <taxon>Dikarya</taxon>
        <taxon>Ascomycota</taxon>
        <taxon>Pezizomycotina</taxon>
        <taxon>Sordariomycetes</taxon>
        <taxon>Xylariomycetidae</taxon>
        <taxon>Xylariales</taxon>
        <taxon>Hypoxylaceae</taxon>
        <taxon>Hypoxylon</taxon>
    </lineage>
</organism>
<sequence length="379" mass="40032">MPPSNTAAWLPAKSVKPLQIGPAPYTPPGPGQIVVKNSAVAINPLDWIKQSLGDILLGHIKYPFILGGDVAGKVVEIGPGVRRFQVGDRVLGQAVSTAPDSNNPAEGGFQQYTIIRELYAAAIPDFISYEEACVIPLTLATAGYGLFHHDFLALDLPQVPAPPANNKALIVTAGASSVGANAVQLAVSAGYEVYSTSSPKNFDFVRKLGAAGVFDYHSKTLARDLLAAVRGKELAGAYAVGDGSVEACTEVLRRCGGTTDKKKKLLIAFAGAALPADKVSSTLGLVAYAGSMAWWLGKRAVASRASGVRYKWIDGKDLLREDNVVSRAVFRDFLPRALAERQFVPAPPPLVVGTGLEKIQEAMDLQMKGVSAQKIVVSL</sequence>
<evidence type="ECO:0000313" key="1">
    <source>
        <dbReference type="EMBL" id="KAI4867401.1"/>
    </source>
</evidence>
<keyword evidence="2" id="KW-1185">Reference proteome</keyword>
<gene>
    <name evidence="1" type="ORF">F4820DRAFT_201614</name>
</gene>
<dbReference type="Proteomes" id="UP001497700">
    <property type="component" value="Unassembled WGS sequence"/>
</dbReference>
<comment type="caution">
    <text evidence="1">The sequence shown here is derived from an EMBL/GenBank/DDBJ whole genome shotgun (WGS) entry which is preliminary data.</text>
</comment>
<dbReference type="EMBL" id="MU393447">
    <property type="protein sequence ID" value="KAI4867401.1"/>
    <property type="molecule type" value="Genomic_DNA"/>
</dbReference>
<accession>A0ACB9Z7T2</accession>
<reference evidence="1 2" key="1">
    <citation type="journal article" date="2022" name="New Phytol.">
        <title>Ecological generalism drives hyperdiversity of secondary metabolite gene clusters in xylarialean endophytes.</title>
        <authorList>
            <person name="Franco M.E.E."/>
            <person name="Wisecaver J.H."/>
            <person name="Arnold A.E."/>
            <person name="Ju Y.M."/>
            <person name="Slot J.C."/>
            <person name="Ahrendt S."/>
            <person name="Moore L.P."/>
            <person name="Eastman K.E."/>
            <person name="Scott K."/>
            <person name="Konkel Z."/>
            <person name="Mondo S.J."/>
            <person name="Kuo A."/>
            <person name="Hayes R.D."/>
            <person name="Haridas S."/>
            <person name="Andreopoulos B."/>
            <person name="Riley R."/>
            <person name="LaButti K."/>
            <person name="Pangilinan J."/>
            <person name="Lipzen A."/>
            <person name="Amirebrahimi M."/>
            <person name="Yan J."/>
            <person name="Adam C."/>
            <person name="Keymanesh K."/>
            <person name="Ng V."/>
            <person name="Louie K."/>
            <person name="Northen T."/>
            <person name="Drula E."/>
            <person name="Henrissat B."/>
            <person name="Hsieh H.M."/>
            <person name="Youens-Clark K."/>
            <person name="Lutzoni F."/>
            <person name="Miadlikowska J."/>
            <person name="Eastwood D.C."/>
            <person name="Hamelin R.C."/>
            <person name="Grigoriev I.V."/>
            <person name="U'Ren J.M."/>
        </authorList>
    </citation>
    <scope>NUCLEOTIDE SEQUENCE [LARGE SCALE GENOMIC DNA]</scope>
    <source>
        <strain evidence="1 2">CBS 119005</strain>
    </source>
</reference>
<protein>
    <submittedName>
        <fullName evidence="1">GroES-like protein</fullName>
    </submittedName>
</protein>
<proteinExistence type="predicted"/>
<evidence type="ECO:0000313" key="2">
    <source>
        <dbReference type="Proteomes" id="UP001497700"/>
    </source>
</evidence>